<dbReference type="AlphaFoldDB" id="A0A226CVF7"/>
<feature type="glycosylation site" description="N-linked (GlcNAc...) asparagine" evidence="5">
    <location>
        <position position="467"/>
    </location>
</feature>
<evidence type="ECO:0000256" key="1">
    <source>
        <dbReference type="ARBA" id="ARBA00008139"/>
    </source>
</evidence>
<keyword evidence="4 5" id="KW-0325">Glycoprotein</keyword>
<reference evidence="9 10" key="1">
    <citation type="submission" date="2015-12" db="EMBL/GenBank/DDBJ databases">
        <title>The genome of Folsomia candida.</title>
        <authorList>
            <person name="Faddeeva A."/>
            <person name="Derks M.F."/>
            <person name="Anvar Y."/>
            <person name="Smit S."/>
            <person name="Van Straalen N."/>
            <person name="Roelofs D."/>
        </authorList>
    </citation>
    <scope>NUCLEOTIDE SEQUENCE [LARGE SCALE GENOMIC DNA]</scope>
    <source>
        <strain evidence="9 10">VU population</strain>
        <tissue evidence="9">Whole body</tissue>
    </source>
</reference>
<feature type="transmembrane region" description="Helical" evidence="8">
    <location>
        <begin position="86"/>
        <end position="105"/>
    </location>
</feature>
<keyword evidence="8" id="KW-0472">Membrane</keyword>
<keyword evidence="3 6" id="KW-1015">Disulfide bond</keyword>
<protein>
    <submittedName>
        <fullName evidence="9">Angiotensin-converting enzyme 2</fullName>
    </submittedName>
</protein>
<feature type="transmembrane region" description="Helical" evidence="8">
    <location>
        <begin position="335"/>
        <end position="355"/>
    </location>
</feature>
<keyword evidence="2" id="KW-0732">Signal</keyword>
<dbReference type="GO" id="GO:0005886">
    <property type="term" value="C:plasma membrane"/>
    <property type="evidence" value="ECO:0007669"/>
    <property type="project" value="TreeGrafter"/>
</dbReference>
<evidence type="ECO:0000256" key="5">
    <source>
        <dbReference type="PIRSR" id="PIRSR601548-10"/>
    </source>
</evidence>
<keyword evidence="10" id="KW-1185">Reference proteome</keyword>
<feature type="transmembrane region" description="Helical" evidence="8">
    <location>
        <begin position="23"/>
        <end position="43"/>
    </location>
</feature>
<dbReference type="SUPFAM" id="SSF55486">
    <property type="entry name" value="Metalloproteases ('zincins'), catalytic domain"/>
    <property type="match status" value="1"/>
</dbReference>
<dbReference type="PROSITE" id="PS52011">
    <property type="entry name" value="PEPTIDASE_M2"/>
    <property type="match status" value="1"/>
</dbReference>
<evidence type="ECO:0000256" key="7">
    <source>
        <dbReference type="PROSITE-ProRule" id="PRU01355"/>
    </source>
</evidence>
<feature type="disulfide bond" evidence="6">
    <location>
        <begin position="543"/>
        <end position="553"/>
    </location>
</feature>
<dbReference type="PANTHER" id="PTHR10514">
    <property type="entry name" value="ANGIOTENSIN-CONVERTING ENZYME"/>
    <property type="match status" value="1"/>
</dbReference>
<organism evidence="9 10">
    <name type="scientific">Folsomia candida</name>
    <name type="common">Springtail</name>
    <dbReference type="NCBI Taxonomy" id="158441"/>
    <lineage>
        <taxon>Eukaryota</taxon>
        <taxon>Metazoa</taxon>
        <taxon>Ecdysozoa</taxon>
        <taxon>Arthropoda</taxon>
        <taxon>Hexapoda</taxon>
        <taxon>Collembola</taxon>
        <taxon>Entomobryomorpha</taxon>
        <taxon>Isotomoidea</taxon>
        <taxon>Isotomidae</taxon>
        <taxon>Proisotominae</taxon>
        <taxon>Folsomia</taxon>
    </lineage>
</organism>
<evidence type="ECO:0000313" key="9">
    <source>
        <dbReference type="EMBL" id="OXA37385.1"/>
    </source>
</evidence>
<dbReference type="Pfam" id="PF01401">
    <property type="entry name" value="Peptidase_M2"/>
    <property type="match status" value="1"/>
</dbReference>
<dbReference type="GO" id="GO:0006508">
    <property type="term" value="P:proteolysis"/>
    <property type="evidence" value="ECO:0007669"/>
    <property type="project" value="InterPro"/>
</dbReference>
<evidence type="ECO:0000256" key="8">
    <source>
        <dbReference type="SAM" id="Phobius"/>
    </source>
</evidence>
<sequence length="626" mass="71153">MATVSLSKLKLEGLQALVMPLDLYTWSACIVCFTLVAIFLSRIGIKEGGKNKTSIFNFIQYWQWILSCLSAQYHGTPNVLRLLPNFPIFVIICVLSFYLLGTVFYQGSMYSSLVAVSPPDIPSTLESVVDSKIQIITTSSSVDPEDTSRRISLLKYITNEDVNNITINSTRLLHILMKFKEMPNFIYSEPESHFVVGLDISARNDIHFENNVFKQVMDTFAIINLDYELDNFFSGIKVKNNPYINRHIEEPIFFLEMPISITRGFISSAIIEGFGQLEQSGIYRLWLDLGIKKAFMENILDKTSKNVYREAVLMRFFGARENIVFEEGKQVPLSALLGVLWLCAGILGVAIVTFIREVVTYEMLIYLGKKFRSTATKVVIFVKLVISRSADVFCGSWLRSNIMKKIVPLGFIGIFLVVVQLGQGYLEKRQGDNPDEEAAKIFLDGYNQEYARLANLYVIADWNYNTNLTDENAEASIEAGFVLSQYEALANEEAGKFNTTNFSQETKRQLFYVGSKSLSDAEMKNLSSLISEMGSIYGQGKVCRPIPNGEEECLSLEPELTNLMAESRNASELLWAWEGWRREVSRKIKPLYLQTQPIFFLVNAEFFTIGNESNYPPHYFHILPER</sequence>
<dbReference type="SMR" id="A0A226CVF7"/>
<evidence type="ECO:0000313" key="10">
    <source>
        <dbReference type="Proteomes" id="UP000198287"/>
    </source>
</evidence>
<feature type="glycosylation site" description="N-linked (GlcNAc...) asparagine; partial" evidence="5">
    <location>
        <position position="548"/>
    </location>
</feature>
<evidence type="ECO:0000256" key="3">
    <source>
        <dbReference type="ARBA" id="ARBA00023157"/>
    </source>
</evidence>
<comment type="caution">
    <text evidence="7">Lacks conserved residue(s) required for the propagation of feature annotation.</text>
</comment>
<dbReference type="PANTHER" id="PTHR10514:SF24">
    <property type="entry name" value="ANGIOTENSIN-CONVERTING ENZYME 2"/>
    <property type="match status" value="1"/>
</dbReference>
<evidence type="ECO:0000256" key="6">
    <source>
        <dbReference type="PIRSR" id="PIRSR601548-4"/>
    </source>
</evidence>
<dbReference type="GO" id="GO:0008237">
    <property type="term" value="F:metallopeptidase activity"/>
    <property type="evidence" value="ECO:0007669"/>
    <property type="project" value="InterPro"/>
</dbReference>
<name>A0A226CVF7_FOLCA</name>
<accession>A0A226CVF7</accession>
<keyword evidence="8" id="KW-1133">Transmembrane helix</keyword>
<feature type="transmembrane region" description="Helical" evidence="8">
    <location>
        <begin position="406"/>
        <end position="426"/>
    </location>
</feature>
<dbReference type="InterPro" id="IPR001548">
    <property type="entry name" value="Peptidase_M2"/>
</dbReference>
<comment type="caution">
    <text evidence="9">The sequence shown here is derived from an EMBL/GenBank/DDBJ whole genome shotgun (WGS) entry which is preliminary data.</text>
</comment>
<dbReference type="GO" id="GO:0008241">
    <property type="term" value="F:peptidyl-dipeptidase activity"/>
    <property type="evidence" value="ECO:0007669"/>
    <property type="project" value="InterPro"/>
</dbReference>
<evidence type="ECO:0000256" key="2">
    <source>
        <dbReference type="ARBA" id="ARBA00022729"/>
    </source>
</evidence>
<comment type="similarity">
    <text evidence="1 7">Belongs to the peptidase M2 family.</text>
</comment>
<dbReference type="Proteomes" id="UP000198287">
    <property type="component" value="Unassembled WGS sequence"/>
</dbReference>
<dbReference type="OrthoDB" id="10029630at2759"/>
<keyword evidence="8" id="KW-0812">Transmembrane</keyword>
<dbReference type="EMBL" id="LNIX01000058">
    <property type="protein sequence ID" value="OXA37385.1"/>
    <property type="molecule type" value="Genomic_DNA"/>
</dbReference>
<evidence type="ECO:0000256" key="4">
    <source>
        <dbReference type="ARBA" id="ARBA00023180"/>
    </source>
</evidence>
<gene>
    <name evidence="9" type="ORF">Fcan01_27878</name>
</gene>
<proteinExistence type="inferred from homology"/>